<comment type="caution">
    <text evidence="1">The sequence shown here is derived from an EMBL/GenBank/DDBJ whole genome shotgun (WGS) entry which is preliminary data.</text>
</comment>
<evidence type="ECO:0000313" key="2">
    <source>
        <dbReference type="Proteomes" id="UP001295462"/>
    </source>
</evidence>
<organism evidence="1 2">
    <name type="scientific">Vibrio jasicida</name>
    <dbReference type="NCBI Taxonomy" id="766224"/>
    <lineage>
        <taxon>Bacteria</taxon>
        <taxon>Pseudomonadati</taxon>
        <taxon>Pseudomonadota</taxon>
        <taxon>Gammaproteobacteria</taxon>
        <taxon>Vibrionales</taxon>
        <taxon>Vibrionaceae</taxon>
        <taxon>Vibrio</taxon>
    </lineage>
</organism>
<protein>
    <submittedName>
        <fullName evidence="1">Uncharacterized protein</fullName>
    </submittedName>
</protein>
<dbReference type="Proteomes" id="UP001295462">
    <property type="component" value="Unassembled WGS sequence"/>
</dbReference>
<sequence length="53" mass="5811">MTRFDASLVLYHVTKEGVGVIDVVHAKGKIDTTSLDACCWRGLTSVELKDVEC</sequence>
<gene>
    <name evidence="1" type="ORF">THF1A12_1330002</name>
</gene>
<accession>A0AAU9QJK6</accession>
<reference evidence="1" key="1">
    <citation type="submission" date="2022-01" db="EMBL/GenBank/DDBJ databases">
        <authorList>
            <person name="Lagorce A."/>
        </authorList>
    </citation>
    <scope>NUCLEOTIDE SEQUENCE</scope>
    <source>
        <strain evidence="1">Th15_F1_A12</strain>
    </source>
</reference>
<dbReference type="EMBL" id="CAKMUD010000039">
    <property type="protein sequence ID" value="CAH1575887.1"/>
    <property type="molecule type" value="Genomic_DNA"/>
</dbReference>
<evidence type="ECO:0000313" key="1">
    <source>
        <dbReference type="EMBL" id="CAH1575887.1"/>
    </source>
</evidence>
<dbReference type="AlphaFoldDB" id="A0AAU9QJK6"/>
<proteinExistence type="predicted"/>
<name>A0AAU9QJK6_9VIBR</name>